<evidence type="ECO:0000256" key="6">
    <source>
        <dbReference type="PROSITE-ProRule" id="PRU01248"/>
    </source>
</evidence>
<dbReference type="AlphaFoldDB" id="G9YT71"/>
<comment type="similarity">
    <text evidence="2">Belongs to the 'phage' integrase family.</text>
</comment>
<organism evidence="9 10">
    <name type="scientific">Flavonifractor plautii ATCC 29863</name>
    <dbReference type="NCBI Taxonomy" id="411475"/>
    <lineage>
        <taxon>Bacteria</taxon>
        <taxon>Bacillati</taxon>
        <taxon>Bacillota</taxon>
        <taxon>Clostridia</taxon>
        <taxon>Eubacteriales</taxon>
        <taxon>Oscillospiraceae</taxon>
        <taxon>Flavonifractor</taxon>
    </lineage>
</organism>
<dbReference type="InterPro" id="IPR050090">
    <property type="entry name" value="Tyrosine_recombinase_XerCD"/>
</dbReference>
<dbReference type="GO" id="GO:0006310">
    <property type="term" value="P:DNA recombination"/>
    <property type="evidence" value="ECO:0007669"/>
    <property type="project" value="UniProtKB-KW"/>
</dbReference>
<dbReference type="HOGENOM" id="CLU_027562_17_1_9"/>
<keyword evidence="4 6" id="KW-0238">DNA-binding</keyword>
<reference evidence="9 10" key="1">
    <citation type="submission" date="2011-08" db="EMBL/GenBank/DDBJ databases">
        <authorList>
            <person name="Weinstock G."/>
            <person name="Sodergren E."/>
            <person name="Clifton S."/>
            <person name="Fulton L."/>
            <person name="Fulton B."/>
            <person name="Courtney L."/>
            <person name="Fronick C."/>
            <person name="Harrison M."/>
            <person name="Strong C."/>
            <person name="Farmer C."/>
            <person name="Delahaunty K."/>
            <person name="Markovic C."/>
            <person name="Hall O."/>
            <person name="Minx P."/>
            <person name="Tomlinson C."/>
            <person name="Mitreva M."/>
            <person name="Hou S."/>
            <person name="Chen J."/>
            <person name="Wollam A."/>
            <person name="Pepin K.H."/>
            <person name="Johnson M."/>
            <person name="Bhonagiri V."/>
            <person name="Zhang X."/>
            <person name="Suruliraj S."/>
            <person name="Warren W."/>
            <person name="Chinwalla A."/>
            <person name="Mardis E.R."/>
            <person name="Wilson R.K."/>
        </authorList>
    </citation>
    <scope>NUCLEOTIDE SEQUENCE [LARGE SCALE GENOMIC DNA]</scope>
    <source>
        <strain evidence="9 10">ATCC 29863</strain>
    </source>
</reference>
<accession>G9YT71</accession>
<dbReference type="EMBL" id="AGCK01000228">
    <property type="protein sequence ID" value="EHM44195.1"/>
    <property type="molecule type" value="Genomic_DNA"/>
</dbReference>
<dbReference type="CDD" id="cd01189">
    <property type="entry name" value="INT_ICEBs1_C_like"/>
    <property type="match status" value="1"/>
</dbReference>
<proteinExistence type="inferred from homology"/>
<feature type="domain" description="Tyr recombinase" evidence="7">
    <location>
        <begin position="174"/>
        <end position="363"/>
    </location>
</feature>
<evidence type="ECO:0000259" key="7">
    <source>
        <dbReference type="PROSITE" id="PS51898"/>
    </source>
</evidence>
<dbReference type="Proteomes" id="UP000004459">
    <property type="component" value="Unassembled WGS sequence"/>
</dbReference>
<protein>
    <submittedName>
        <fullName evidence="9">Site-specific recombinase, phage integrase family</fullName>
    </submittedName>
</protein>
<keyword evidence="3" id="KW-0229">DNA integration</keyword>
<dbReference type="Pfam" id="PF14659">
    <property type="entry name" value="Phage_int_SAM_3"/>
    <property type="match status" value="1"/>
</dbReference>
<dbReference type="PANTHER" id="PTHR30349">
    <property type="entry name" value="PHAGE INTEGRASE-RELATED"/>
    <property type="match status" value="1"/>
</dbReference>
<dbReference type="InterPro" id="IPR011010">
    <property type="entry name" value="DNA_brk_join_enz"/>
</dbReference>
<dbReference type="Gene3D" id="1.10.443.10">
    <property type="entry name" value="Intergrase catalytic core"/>
    <property type="match status" value="1"/>
</dbReference>
<dbReference type="Pfam" id="PF00589">
    <property type="entry name" value="Phage_integrase"/>
    <property type="match status" value="1"/>
</dbReference>
<dbReference type="InterPro" id="IPR002104">
    <property type="entry name" value="Integrase_catalytic"/>
</dbReference>
<keyword evidence="5" id="KW-0233">DNA recombination</keyword>
<dbReference type="Gene3D" id="1.10.150.130">
    <property type="match status" value="1"/>
</dbReference>
<comment type="caution">
    <text evidence="9">The sequence shown here is derived from an EMBL/GenBank/DDBJ whole genome shotgun (WGS) entry which is preliminary data.</text>
</comment>
<evidence type="ECO:0000259" key="8">
    <source>
        <dbReference type="PROSITE" id="PS51900"/>
    </source>
</evidence>
<dbReference type="InterPro" id="IPR013762">
    <property type="entry name" value="Integrase-like_cat_sf"/>
</dbReference>
<feature type="domain" description="Core-binding (CB)" evidence="8">
    <location>
        <begin position="59"/>
        <end position="153"/>
    </location>
</feature>
<dbReference type="PANTHER" id="PTHR30349:SF91">
    <property type="entry name" value="INTA PROTEIN"/>
    <property type="match status" value="1"/>
</dbReference>
<evidence type="ECO:0000256" key="5">
    <source>
        <dbReference type="ARBA" id="ARBA00023172"/>
    </source>
</evidence>
<gene>
    <name evidence="9" type="ORF">HMPREF0372_02731</name>
</gene>
<dbReference type="PATRIC" id="fig|411475.3.peg.2361"/>
<name>G9YT71_FLAPL</name>
<evidence type="ECO:0000256" key="1">
    <source>
        <dbReference type="ARBA" id="ARBA00003283"/>
    </source>
</evidence>
<dbReference type="PROSITE" id="PS51898">
    <property type="entry name" value="TYR_RECOMBINASE"/>
    <property type="match status" value="1"/>
</dbReference>
<sequence length="390" mass="45211">MVRKREDGRWEGRIVVGHKENGEPIFRYVLAKTQKELLAKLHRDMDIYQDAQLTGDSRMTLGEWLDRWMEEYGAVTLRPNTLRSYEQYIRCYVKPYLGGKIVSRVTRLDIQKLYRKLKKEGRVHDHPEYGHELSDSMVLRIHAMLHRCLKDAERDHIVPYNPTDGVKLPKSNYKPKQVLDREQMDAFLAAVDKNEIWRDFFYTELTTGLRRGEICGLMWRDFDENAGTLKILRSVNVPKRGEMEIGETKTERGRRTIRLPPSTVQRLKERKKHAVSQWIFPEPLAPEKPVRPSAAYYWMKVLLKEAGLPHIRFHDLRHTFATHALASGVDAKTLSGILGHTNASFTLDTYTHVTPDMQRAASDVVGGFLKNLLGEELNPWQGNEKAERAP</sequence>
<dbReference type="PROSITE" id="PS51900">
    <property type="entry name" value="CB"/>
    <property type="match status" value="1"/>
</dbReference>
<evidence type="ECO:0000313" key="10">
    <source>
        <dbReference type="Proteomes" id="UP000004459"/>
    </source>
</evidence>
<dbReference type="InterPro" id="IPR010998">
    <property type="entry name" value="Integrase_recombinase_N"/>
</dbReference>
<dbReference type="InterPro" id="IPR044068">
    <property type="entry name" value="CB"/>
</dbReference>
<evidence type="ECO:0000313" key="9">
    <source>
        <dbReference type="EMBL" id="EHM44195.1"/>
    </source>
</evidence>
<evidence type="ECO:0000256" key="3">
    <source>
        <dbReference type="ARBA" id="ARBA00022908"/>
    </source>
</evidence>
<evidence type="ECO:0000256" key="4">
    <source>
        <dbReference type="ARBA" id="ARBA00023125"/>
    </source>
</evidence>
<dbReference type="SUPFAM" id="SSF56349">
    <property type="entry name" value="DNA breaking-rejoining enzymes"/>
    <property type="match status" value="1"/>
</dbReference>
<evidence type="ECO:0000256" key="2">
    <source>
        <dbReference type="ARBA" id="ARBA00008857"/>
    </source>
</evidence>
<dbReference type="GO" id="GO:0015074">
    <property type="term" value="P:DNA integration"/>
    <property type="evidence" value="ECO:0007669"/>
    <property type="project" value="UniProtKB-KW"/>
</dbReference>
<dbReference type="GO" id="GO:0003677">
    <property type="term" value="F:DNA binding"/>
    <property type="evidence" value="ECO:0007669"/>
    <property type="project" value="UniProtKB-UniRule"/>
</dbReference>
<comment type="function">
    <text evidence="1">Site-specific tyrosine recombinase, which acts by catalyzing the cutting and rejoining of the recombining DNA molecules.</text>
</comment>
<dbReference type="InterPro" id="IPR004107">
    <property type="entry name" value="Integrase_SAM-like_N"/>
</dbReference>